<proteinExistence type="predicted"/>
<accession>A0A383UV07</accession>
<evidence type="ECO:0000313" key="1">
    <source>
        <dbReference type="EMBL" id="SZF03747.1"/>
    </source>
</evidence>
<dbReference type="Proteomes" id="UP000275772">
    <property type="component" value="Unassembled WGS sequence"/>
</dbReference>
<name>A0A383UV07_BLUHO</name>
<sequence length="63" mass="7208">MKLGIINSFTHDRNIVPIHCVSKDGLYNNESMKGLMLNASLHLYKHQLVSILTFFIDIQSSFN</sequence>
<protein>
    <submittedName>
        <fullName evidence="1">Uncharacterized protein</fullName>
    </submittedName>
</protein>
<organism evidence="1 2">
    <name type="scientific">Blumeria hordei</name>
    <name type="common">Barley powdery mildew</name>
    <name type="synonym">Blumeria graminis f. sp. hordei</name>
    <dbReference type="NCBI Taxonomy" id="2867405"/>
    <lineage>
        <taxon>Eukaryota</taxon>
        <taxon>Fungi</taxon>
        <taxon>Dikarya</taxon>
        <taxon>Ascomycota</taxon>
        <taxon>Pezizomycotina</taxon>
        <taxon>Leotiomycetes</taxon>
        <taxon>Erysiphales</taxon>
        <taxon>Erysiphaceae</taxon>
        <taxon>Blumeria</taxon>
    </lineage>
</organism>
<evidence type="ECO:0000313" key="2">
    <source>
        <dbReference type="Proteomes" id="UP000275772"/>
    </source>
</evidence>
<dbReference type="VEuPathDB" id="FungiDB:BLGHR1_14541"/>
<dbReference type="AlphaFoldDB" id="A0A383UV07"/>
<dbReference type="EMBL" id="UNSH01000056">
    <property type="protein sequence ID" value="SZF03747.1"/>
    <property type="molecule type" value="Genomic_DNA"/>
</dbReference>
<reference evidence="1 2" key="1">
    <citation type="submission" date="2017-11" db="EMBL/GenBank/DDBJ databases">
        <authorList>
            <person name="Kracher B."/>
        </authorList>
    </citation>
    <scope>NUCLEOTIDE SEQUENCE [LARGE SCALE GENOMIC DNA]</scope>
    <source>
        <strain evidence="1 2">RACE1</strain>
    </source>
</reference>
<gene>
    <name evidence="1" type="ORF">BLGHR1_14541</name>
</gene>